<organism evidence="3 4">
    <name type="scientific">Symbiodinium microadriaticum</name>
    <name type="common">Dinoflagellate</name>
    <name type="synonym">Zooxanthella microadriatica</name>
    <dbReference type="NCBI Taxonomy" id="2951"/>
    <lineage>
        <taxon>Eukaryota</taxon>
        <taxon>Sar</taxon>
        <taxon>Alveolata</taxon>
        <taxon>Dinophyceae</taxon>
        <taxon>Suessiales</taxon>
        <taxon>Symbiodiniaceae</taxon>
        <taxon>Symbiodinium</taxon>
    </lineage>
</organism>
<dbReference type="AlphaFoldDB" id="A0A1Q9CGC1"/>
<evidence type="ECO:0000259" key="2">
    <source>
        <dbReference type="Pfam" id="PF00487"/>
    </source>
</evidence>
<feature type="transmembrane region" description="Helical" evidence="1">
    <location>
        <begin position="55"/>
        <end position="74"/>
    </location>
</feature>
<keyword evidence="4" id="KW-1185">Reference proteome</keyword>
<keyword evidence="1" id="KW-0472">Membrane</keyword>
<dbReference type="PANTHER" id="PTHR36459:SF1">
    <property type="entry name" value="FATTY ACID DESATURASE DOMAIN-CONTAINING PROTEIN-RELATED"/>
    <property type="match status" value="1"/>
</dbReference>
<dbReference type="Pfam" id="PF00487">
    <property type="entry name" value="FA_desaturase"/>
    <property type="match status" value="1"/>
</dbReference>
<proteinExistence type="predicted"/>
<dbReference type="Proteomes" id="UP000186817">
    <property type="component" value="Unassembled WGS sequence"/>
</dbReference>
<evidence type="ECO:0000313" key="4">
    <source>
        <dbReference type="Proteomes" id="UP000186817"/>
    </source>
</evidence>
<evidence type="ECO:0000256" key="1">
    <source>
        <dbReference type="SAM" id="Phobius"/>
    </source>
</evidence>
<dbReference type="InterPro" id="IPR005804">
    <property type="entry name" value="FA_desaturase_dom"/>
</dbReference>
<keyword evidence="1" id="KW-0812">Transmembrane</keyword>
<feature type="domain" description="Fatty acid desaturase" evidence="2">
    <location>
        <begin position="2"/>
        <end position="132"/>
    </location>
</feature>
<protein>
    <recommendedName>
        <fullName evidence="2">Fatty acid desaturase domain-containing protein</fullName>
    </recommendedName>
</protein>
<dbReference type="PANTHER" id="PTHR36459">
    <property type="entry name" value="ORF"/>
    <property type="match status" value="1"/>
</dbReference>
<dbReference type="OrthoDB" id="444218at2759"/>
<dbReference type="EMBL" id="LSRX01001234">
    <property type="protein sequence ID" value="OLP81970.1"/>
    <property type="molecule type" value="Genomic_DNA"/>
</dbReference>
<name>A0A1Q9CGC1_SYMMI</name>
<reference evidence="3 4" key="1">
    <citation type="submission" date="2016-02" db="EMBL/GenBank/DDBJ databases">
        <title>Genome analysis of coral dinoflagellate symbionts highlights evolutionary adaptations to a symbiotic lifestyle.</title>
        <authorList>
            <person name="Aranda M."/>
            <person name="Li Y."/>
            <person name="Liew Y.J."/>
            <person name="Baumgarten S."/>
            <person name="Simakov O."/>
            <person name="Wilson M."/>
            <person name="Piel J."/>
            <person name="Ashoor H."/>
            <person name="Bougouffa S."/>
            <person name="Bajic V.B."/>
            <person name="Ryu T."/>
            <person name="Ravasi T."/>
            <person name="Bayer T."/>
            <person name="Micklem G."/>
            <person name="Kim H."/>
            <person name="Bhak J."/>
            <person name="Lajeunesse T.C."/>
            <person name="Voolstra C.R."/>
        </authorList>
    </citation>
    <scope>NUCLEOTIDE SEQUENCE [LARGE SCALE GENOMIC DNA]</scope>
    <source>
        <strain evidence="3 4">CCMP2467</strain>
    </source>
</reference>
<dbReference type="GO" id="GO:0006629">
    <property type="term" value="P:lipid metabolic process"/>
    <property type="evidence" value="ECO:0007669"/>
    <property type="project" value="InterPro"/>
</dbReference>
<accession>A0A1Q9CGC1</accession>
<keyword evidence="1" id="KW-1133">Transmembrane helix</keyword>
<sequence>MWYWARFVFGVWIELPLYCLQTKRWEWAQRLLAGLGSYVITSVLLAKYVNFTATFYVFNLTYIIAMSALAFGNWSQHIFINPEDSTSNFGLTYNCLDNGANKRTFNDGYHAIHHINARLHWSEIPEYFLNNKDKHLQGGALTFRGLDFFEVGMFTMTKQLRKVAEHYVHLGSEDTAPTVEEVEAKLRKWLAPIHRDPVADKERCSCNSHDCEVSRCQACLLVSSGLASQRLDNCCMCST</sequence>
<evidence type="ECO:0000313" key="3">
    <source>
        <dbReference type="EMBL" id="OLP81970.1"/>
    </source>
</evidence>
<comment type="caution">
    <text evidence="3">The sequence shown here is derived from an EMBL/GenBank/DDBJ whole genome shotgun (WGS) entry which is preliminary data.</text>
</comment>
<gene>
    <name evidence="3" type="ORF">AK812_SmicGene37416</name>
</gene>